<feature type="transmembrane region" description="Helical" evidence="6">
    <location>
        <begin position="213"/>
        <end position="234"/>
    </location>
</feature>
<proteinExistence type="predicted"/>
<accession>A0A3N1KXX8</accession>
<feature type="transmembrane region" description="Helical" evidence="6">
    <location>
        <begin position="79"/>
        <end position="98"/>
    </location>
</feature>
<feature type="transmembrane region" description="Helical" evidence="6">
    <location>
        <begin position="52"/>
        <end position="72"/>
    </location>
</feature>
<dbReference type="PANTHER" id="PTHR43124">
    <property type="entry name" value="PURINE EFFLUX PUMP PBUE"/>
    <property type="match status" value="1"/>
</dbReference>
<dbReference type="InterPro" id="IPR020846">
    <property type="entry name" value="MFS_dom"/>
</dbReference>
<dbReference type="AlphaFoldDB" id="A0A3N1KXX8"/>
<feature type="transmembrane region" description="Helical" evidence="6">
    <location>
        <begin position="380"/>
        <end position="401"/>
    </location>
</feature>
<feature type="transmembrane region" description="Helical" evidence="6">
    <location>
        <begin position="316"/>
        <end position="337"/>
    </location>
</feature>
<sequence length="407" mass="42626">MNATKAAPREIGLVLLLLAASILAMLNASSFPALMPVLRQEWGLSNTEAGWISGIFYGGYICAVPFCVSLTDHVDARRIYLSALLLTAAAALGFALLADGLWSALAFRALAGAGLAGTYMPGLRLLTDRTGPHRQARWIALYTASYGLGTSVSYVATIEIAAYAGWRHALVTAAAGAVVGFAMVLLVPRHHDPERAARFRLPDMRPVLRNRPAMKYILLYGAHNWELFAFQSWIVSYLTWCGAAGGGGPGWHAWVSWLTAGFLLASMGASILGAEVATRIDRGRLIALVMVAGLVVAPLAGLGGFAPLWLPVLACLAFSMLTMGDSAAITTGAIFAARDGQRGVTLAVHSVVGFGGGLVGPLAVGGVLDLTAGWGEGVSWLAAFLTMAFGSMAGLAILARWKMAAPN</sequence>
<dbReference type="InterPro" id="IPR036259">
    <property type="entry name" value="MFS_trans_sf"/>
</dbReference>
<dbReference type="RefSeq" id="WP_170216663.1">
    <property type="nucleotide sequence ID" value="NZ_AP019700.1"/>
</dbReference>
<dbReference type="GO" id="GO:0005886">
    <property type="term" value="C:plasma membrane"/>
    <property type="evidence" value="ECO:0007669"/>
    <property type="project" value="UniProtKB-SubCell"/>
</dbReference>
<feature type="transmembrane region" description="Helical" evidence="6">
    <location>
        <begin position="169"/>
        <end position="188"/>
    </location>
</feature>
<dbReference type="EMBL" id="RJKX01000017">
    <property type="protein sequence ID" value="ROP83158.1"/>
    <property type="molecule type" value="Genomic_DNA"/>
</dbReference>
<keyword evidence="4 6" id="KW-1133">Transmembrane helix</keyword>
<feature type="transmembrane region" description="Helical" evidence="6">
    <location>
        <begin position="285"/>
        <end position="310"/>
    </location>
</feature>
<evidence type="ECO:0000259" key="7">
    <source>
        <dbReference type="PROSITE" id="PS50850"/>
    </source>
</evidence>
<feature type="transmembrane region" description="Helical" evidence="6">
    <location>
        <begin position="104"/>
        <end position="126"/>
    </location>
</feature>
<dbReference type="InterPro" id="IPR050189">
    <property type="entry name" value="MFS_Efflux_Transporters"/>
</dbReference>
<dbReference type="Gene3D" id="1.20.1250.20">
    <property type="entry name" value="MFS general substrate transporter like domains"/>
    <property type="match status" value="1"/>
</dbReference>
<feature type="transmembrane region" description="Helical" evidence="6">
    <location>
        <begin position="344"/>
        <end position="368"/>
    </location>
</feature>
<dbReference type="Proteomes" id="UP000278222">
    <property type="component" value="Unassembled WGS sequence"/>
</dbReference>
<evidence type="ECO:0000256" key="6">
    <source>
        <dbReference type="SAM" id="Phobius"/>
    </source>
</evidence>
<evidence type="ECO:0000256" key="2">
    <source>
        <dbReference type="ARBA" id="ARBA00022475"/>
    </source>
</evidence>
<keyword evidence="3 6" id="KW-0812">Transmembrane</keyword>
<keyword evidence="9" id="KW-1185">Reference proteome</keyword>
<dbReference type="Pfam" id="PF07690">
    <property type="entry name" value="MFS_1"/>
    <property type="match status" value="1"/>
</dbReference>
<feature type="transmembrane region" description="Helical" evidence="6">
    <location>
        <begin position="254"/>
        <end position="273"/>
    </location>
</feature>
<dbReference type="PANTHER" id="PTHR43124:SF3">
    <property type="entry name" value="CHLORAMPHENICOL EFFLUX PUMP RV0191"/>
    <property type="match status" value="1"/>
</dbReference>
<dbReference type="SUPFAM" id="SSF103473">
    <property type="entry name" value="MFS general substrate transporter"/>
    <property type="match status" value="1"/>
</dbReference>
<evidence type="ECO:0000256" key="4">
    <source>
        <dbReference type="ARBA" id="ARBA00022989"/>
    </source>
</evidence>
<evidence type="ECO:0000256" key="1">
    <source>
        <dbReference type="ARBA" id="ARBA00004651"/>
    </source>
</evidence>
<dbReference type="InterPro" id="IPR011701">
    <property type="entry name" value="MFS"/>
</dbReference>
<gene>
    <name evidence="8" type="ORF">EDC65_4689</name>
</gene>
<comment type="caution">
    <text evidence="8">The sequence shown here is derived from an EMBL/GenBank/DDBJ whole genome shotgun (WGS) entry which is preliminary data.</text>
</comment>
<evidence type="ECO:0000256" key="3">
    <source>
        <dbReference type="ARBA" id="ARBA00022692"/>
    </source>
</evidence>
<dbReference type="CDD" id="cd06174">
    <property type="entry name" value="MFS"/>
    <property type="match status" value="1"/>
</dbReference>
<dbReference type="GO" id="GO:0022857">
    <property type="term" value="F:transmembrane transporter activity"/>
    <property type="evidence" value="ECO:0007669"/>
    <property type="project" value="InterPro"/>
</dbReference>
<dbReference type="PROSITE" id="PS50850">
    <property type="entry name" value="MFS"/>
    <property type="match status" value="1"/>
</dbReference>
<evidence type="ECO:0000256" key="5">
    <source>
        <dbReference type="ARBA" id="ARBA00023136"/>
    </source>
</evidence>
<organism evidence="8 9">
    <name type="scientific">Stella humosa</name>
    <dbReference type="NCBI Taxonomy" id="94"/>
    <lineage>
        <taxon>Bacteria</taxon>
        <taxon>Pseudomonadati</taxon>
        <taxon>Pseudomonadota</taxon>
        <taxon>Alphaproteobacteria</taxon>
        <taxon>Rhodospirillales</taxon>
        <taxon>Stellaceae</taxon>
        <taxon>Stella</taxon>
    </lineage>
</organism>
<protein>
    <submittedName>
        <fullName evidence="8">Cyanate permease</fullName>
    </submittedName>
</protein>
<feature type="transmembrane region" description="Helical" evidence="6">
    <location>
        <begin position="138"/>
        <end position="163"/>
    </location>
</feature>
<evidence type="ECO:0000313" key="9">
    <source>
        <dbReference type="Proteomes" id="UP000278222"/>
    </source>
</evidence>
<keyword evidence="2" id="KW-1003">Cell membrane</keyword>
<comment type="subcellular location">
    <subcellularLocation>
        <location evidence="1">Cell membrane</location>
        <topology evidence="1">Multi-pass membrane protein</topology>
    </subcellularLocation>
</comment>
<evidence type="ECO:0000313" key="8">
    <source>
        <dbReference type="EMBL" id="ROP83158.1"/>
    </source>
</evidence>
<reference evidence="8 9" key="1">
    <citation type="submission" date="2018-11" db="EMBL/GenBank/DDBJ databases">
        <title>Genomic Encyclopedia of Type Strains, Phase IV (KMG-IV): sequencing the most valuable type-strain genomes for metagenomic binning, comparative biology and taxonomic classification.</title>
        <authorList>
            <person name="Goeker M."/>
        </authorList>
    </citation>
    <scope>NUCLEOTIDE SEQUENCE [LARGE SCALE GENOMIC DNA]</scope>
    <source>
        <strain evidence="8 9">DSM 5900</strain>
    </source>
</reference>
<feature type="domain" description="Major facilitator superfamily (MFS) profile" evidence="7">
    <location>
        <begin position="13"/>
        <end position="407"/>
    </location>
</feature>
<name>A0A3N1KXX8_9PROT</name>
<keyword evidence="5 6" id="KW-0472">Membrane</keyword>